<name>A0A9X1WXA0_9GAMM</name>
<dbReference type="EMBL" id="JAKUML010000002">
    <property type="protein sequence ID" value="MCJ8145547.1"/>
    <property type="molecule type" value="Genomic_DNA"/>
</dbReference>
<dbReference type="Proteomes" id="UP001139701">
    <property type="component" value="Unassembled WGS sequence"/>
</dbReference>
<keyword evidence="2" id="KW-1185">Reference proteome</keyword>
<reference evidence="1" key="1">
    <citation type="submission" date="2022-02" db="EMBL/GenBank/DDBJ databases">
        <title>Acinetobacter A3.8 sp. nov., isolated from Sediment (Zhairuo Island).</title>
        <authorList>
            <person name="Zheng K."/>
        </authorList>
    </citation>
    <scope>NUCLEOTIDE SEQUENCE</scope>
    <source>
        <strain evidence="1">A3.8</strain>
    </source>
</reference>
<comment type="caution">
    <text evidence="1">The sequence shown here is derived from an EMBL/GenBank/DDBJ whole genome shotgun (WGS) entry which is preliminary data.</text>
</comment>
<accession>A0A9X1WXA0</accession>
<sequence length="245" mass="28801">MPARQKSKFEQWFSFSRHQRRFGAEKVYAGDQQLEQLKQNMIQGERITYTYGSEKDLNAHIENLKAEFIGQSELNHYHASLIVLIRRDVDATQNYQKFKTLWLAEQQFLLKSLNTRWLISACDTFIDCDQDATLQAIMMNAVVLINTIKAQETEALLCEHHYQENEAIKQKLQTERVALFDGTSALAVGTDDSLRNMRWRLDKVCGQHELGQIVIEIFDRLQQSENDNIYSRSKARHTREKTRWW</sequence>
<organism evidence="1 2">
    <name type="scientific">Acinetobacter sedimenti</name>
    <dbReference type="NCBI Taxonomy" id="2919922"/>
    <lineage>
        <taxon>Bacteria</taxon>
        <taxon>Pseudomonadati</taxon>
        <taxon>Pseudomonadota</taxon>
        <taxon>Gammaproteobacteria</taxon>
        <taxon>Moraxellales</taxon>
        <taxon>Moraxellaceae</taxon>
        <taxon>Acinetobacter</taxon>
    </lineage>
</organism>
<dbReference type="RefSeq" id="WP_241570263.1">
    <property type="nucleotide sequence ID" value="NZ_JAKUML010000002.1"/>
</dbReference>
<evidence type="ECO:0000313" key="1">
    <source>
        <dbReference type="EMBL" id="MCJ8145547.1"/>
    </source>
</evidence>
<dbReference type="AlphaFoldDB" id="A0A9X1WXA0"/>
<gene>
    <name evidence="1" type="ORF">MKI79_01225</name>
</gene>
<evidence type="ECO:0000313" key="2">
    <source>
        <dbReference type="Proteomes" id="UP001139701"/>
    </source>
</evidence>
<proteinExistence type="predicted"/>
<protein>
    <submittedName>
        <fullName evidence="1">Uncharacterized protein</fullName>
    </submittedName>
</protein>